<keyword evidence="2" id="KW-0472">Membrane</keyword>
<protein>
    <recommendedName>
        <fullName evidence="3">DUF4190 domain-containing protein</fullName>
    </recommendedName>
</protein>
<dbReference type="AlphaFoldDB" id="A0A3B1APL9"/>
<evidence type="ECO:0000259" key="3">
    <source>
        <dbReference type="Pfam" id="PF13828"/>
    </source>
</evidence>
<feature type="domain" description="DUF4190" evidence="3">
    <location>
        <begin position="37"/>
        <end position="102"/>
    </location>
</feature>
<evidence type="ECO:0000256" key="1">
    <source>
        <dbReference type="SAM" id="MobiDB-lite"/>
    </source>
</evidence>
<reference evidence="4" key="1">
    <citation type="submission" date="2018-06" db="EMBL/GenBank/DDBJ databases">
        <authorList>
            <person name="Zhirakovskaya E."/>
        </authorList>
    </citation>
    <scope>NUCLEOTIDE SEQUENCE</scope>
</reference>
<gene>
    <name evidence="4" type="ORF">MNBD_GAMMA21-986</name>
</gene>
<evidence type="ECO:0000256" key="2">
    <source>
        <dbReference type="SAM" id="Phobius"/>
    </source>
</evidence>
<feature type="region of interest" description="Disordered" evidence="1">
    <location>
        <begin position="1"/>
        <end position="28"/>
    </location>
</feature>
<feature type="transmembrane region" description="Helical" evidence="2">
    <location>
        <begin position="88"/>
        <end position="114"/>
    </location>
</feature>
<name>A0A3B1APL9_9ZZZZ</name>
<keyword evidence="2" id="KW-1133">Transmembrane helix</keyword>
<dbReference type="InterPro" id="IPR025241">
    <property type="entry name" value="DUF4190"/>
</dbReference>
<dbReference type="EMBL" id="UOFR01000073">
    <property type="protein sequence ID" value="VAX00180.1"/>
    <property type="molecule type" value="Genomic_DNA"/>
</dbReference>
<evidence type="ECO:0000313" key="4">
    <source>
        <dbReference type="EMBL" id="VAX00180.1"/>
    </source>
</evidence>
<dbReference type="Pfam" id="PF13828">
    <property type="entry name" value="DUF4190"/>
    <property type="match status" value="1"/>
</dbReference>
<sequence length="117" mass="12340">MDDSNVDNSNVYATPSEPVEKQPPAQPVQTKKEECTLAIASVICGGLSFFFGLFTAIPAVICGHMALSEFKRNPGKFDNSAKTMSIVGLVLGYVFIGITVLAILVFVVIFVAAIGAA</sequence>
<keyword evidence="2" id="KW-0812">Transmembrane</keyword>
<proteinExistence type="predicted"/>
<feature type="compositionally biased region" description="Polar residues" evidence="1">
    <location>
        <begin position="1"/>
        <end position="13"/>
    </location>
</feature>
<accession>A0A3B1APL9</accession>
<organism evidence="4">
    <name type="scientific">hydrothermal vent metagenome</name>
    <dbReference type="NCBI Taxonomy" id="652676"/>
    <lineage>
        <taxon>unclassified sequences</taxon>
        <taxon>metagenomes</taxon>
        <taxon>ecological metagenomes</taxon>
    </lineage>
</organism>
<feature type="transmembrane region" description="Helical" evidence="2">
    <location>
        <begin position="37"/>
        <end position="67"/>
    </location>
</feature>